<evidence type="ECO:0000313" key="4">
    <source>
        <dbReference type="Proteomes" id="UP001346149"/>
    </source>
</evidence>
<dbReference type="PANTHER" id="PTHR12300:SF162">
    <property type="entry name" value="HVA22-LIKE PROTEIN J"/>
    <property type="match status" value="1"/>
</dbReference>
<dbReference type="AlphaFoldDB" id="A0AAN7LX70"/>
<comment type="similarity">
    <text evidence="1">Belongs to the DP1 family.</text>
</comment>
<dbReference type="Proteomes" id="UP001346149">
    <property type="component" value="Unassembled WGS sequence"/>
</dbReference>
<evidence type="ECO:0000256" key="1">
    <source>
        <dbReference type="RuleBase" id="RU362006"/>
    </source>
</evidence>
<keyword evidence="4" id="KW-1185">Reference proteome</keyword>
<dbReference type="PANTHER" id="PTHR12300">
    <property type="entry name" value="HVA22-LIKE PROTEINS"/>
    <property type="match status" value="1"/>
</dbReference>
<evidence type="ECO:0000313" key="3">
    <source>
        <dbReference type="EMBL" id="KAK4797608.1"/>
    </source>
</evidence>
<protein>
    <recommendedName>
        <fullName evidence="1">HVA22-like protein</fullName>
    </recommendedName>
</protein>
<organism evidence="3 4">
    <name type="scientific">Trapa natans</name>
    <name type="common">Water chestnut</name>
    <dbReference type="NCBI Taxonomy" id="22666"/>
    <lineage>
        <taxon>Eukaryota</taxon>
        <taxon>Viridiplantae</taxon>
        <taxon>Streptophyta</taxon>
        <taxon>Embryophyta</taxon>
        <taxon>Tracheophyta</taxon>
        <taxon>Spermatophyta</taxon>
        <taxon>Magnoliopsida</taxon>
        <taxon>eudicotyledons</taxon>
        <taxon>Gunneridae</taxon>
        <taxon>Pentapetalae</taxon>
        <taxon>rosids</taxon>
        <taxon>malvids</taxon>
        <taxon>Myrtales</taxon>
        <taxon>Lythraceae</taxon>
        <taxon>Trapa</taxon>
    </lineage>
</organism>
<sequence>MLGVLATRCLIMVFGYAYPAFHCFGMVEKNQANVEELQFWCRYWIIMAIVTTLERITDLLISWSPMYNELKLAFILYLWHPKTKGTAHVYETFLHPFIAQHENHIERKLAEWGDMAWDVAVFYCHHCAILGQAALFKLLHFLASQSEKFSESASKDTSSQRLSTSPTTSISIAMSATSIPQEDGQVHMADGPKGHTTLKRRQQH</sequence>
<dbReference type="EMBL" id="JAXQNO010000005">
    <property type="protein sequence ID" value="KAK4797608.1"/>
    <property type="molecule type" value="Genomic_DNA"/>
</dbReference>
<name>A0AAN7LX70_TRANT</name>
<dbReference type="GO" id="GO:0016020">
    <property type="term" value="C:membrane"/>
    <property type="evidence" value="ECO:0007669"/>
    <property type="project" value="UniProtKB-SubCell"/>
</dbReference>
<proteinExistence type="inferred from homology"/>
<accession>A0AAN7LX70</accession>
<comment type="subcellular location">
    <subcellularLocation>
        <location evidence="1">Membrane</location>
        <topology evidence="1">Multi-pass membrane protein</topology>
    </subcellularLocation>
</comment>
<feature type="compositionally biased region" description="Low complexity" evidence="2">
    <location>
        <begin position="163"/>
        <end position="180"/>
    </location>
</feature>
<evidence type="ECO:0000256" key="2">
    <source>
        <dbReference type="SAM" id="MobiDB-lite"/>
    </source>
</evidence>
<dbReference type="Pfam" id="PF03134">
    <property type="entry name" value="TB2_DP1_HVA22"/>
    <property type="match status" value="1"/>
</dbReference>
<feature type="region of interest" description="Disordered" evidence="2">
    <location>
        <begin position="153"/>
        <end position="204"/>
    </location>
</feature>
<reference evidence="3 4" key="1">
    <citation type="journal article" date="2023" name="Hortic Res">
        <title>Pangenome of water caltrop reveals structural variations and asymmetric subgenome divergence after allopolyploidization.</title>
        <authorList>
            <person name="Zhang X."/>
            <person name="Chen Y."/>
            <person name="Wang L."/>
            <person name="Yuan Y."/>
            <person name="Fang M."/>
            <person name="Shi L."/>
            <person name="Lu R."/>
            <person name="Comes H.P."/>
            <person name="Ma Y."/>
            <person name="Chen Y."/>
            <person name="Huang G."/>
            <person name="Zhou Y."/>
            <person name="Zheng Z."/>
            <person name="Qiu Y."/>
        </authorList>
    </citation>
    <scope>NUCLEOTIDE SEQUENCE [LARGE SCALE GENOMIC DNA]</scope>
    <source>
        <strain evidence="3">F231</strain>
    </source>
</reference>
<comment type="caution">
    <text evidence="3">The sequence shown here is derived from an EMBL/GenBank/DDBJ whole genome shotgun (WGS) entry which is preliminary data.</text>
</comment>
<dbReference type="InterPro" id="IPR004345">
    <property type="entry name" value="TB2_DP1_HVA22"/>
</dbReference>
<gene>
    <name evidence="3" type="ORF">SAY86_029934</name>
</gene>